<evidence type="ECO:0000256" key="1">
    <source>
        <dbReference type="ARBA" id="ARBA00004141"/>
    </source>
</evidence>
<dbReference type="Gene3D" id="1.10.3730.20">
    <property type="match status" value="1"/>
</dbReference>
<feature type="transmembrane region" description="Helical" evidence="5">
    <location>
        <begin position="30"/>
        <end position="49"/>
    </location>
</feature>
<feature type="transmembrane region" description="Helical" evidence="5">
    <location>
        <begin position="232"/>
        <end position="252"/>
    </location>
</feature>
<gene>
    <name evidence="6" type="ORF">EUX98_g5879</name>
</gene>
<dbReference type="OrthoDB" id="6428174at2759"/>
<dbReference type="Proteomes" id="UP000308730">
    <property type="component" value="Unassembled WGS sequence"/>
</dbReference>
<dbReference type="AlphaFoldDB" id="A0A4S4MQC5"/>
<dbReference type="PANTHER" id="PTHR12570">
    <property type="match status" value="1"/>
</dbReference>
<feature type="transmembrane region" description="Helical" evidence="5">
    <location>
        <begin position="167"/>
        <end position="185"/>
    </location>
</feature>
<evidence type="ECO:0000313" key="6">
    <source>
        <dbReference type="EMBL" id="THH28306.1"/>
    </source>
</evidence>
<keyword evidence="7" id="KW-1185">Reference proteome</keyword>
<feature type="transmembrane region" description="Helical" evidence="5">
    <location>
        <begin position="294"/>
        <end position="313"/>
    </location>
</feature>
<dbReference type="GO" id="GO:0015095">
    <property type="term" value="F:magnesium ion transmembrane transporter activity"/>
    <property type="evidence" value="ECO:0007669"/>
    <property type="project" value="InterPro"/>
</dbReference>
<dbReference type="InterPro" id="IPR037185">
    <property type="entry name" value="EmrE-like"/>
</dbReference>
<evidence type="ECO:0008006" key="8">
    <source>
        <dbReference type="Google" id="ProtNLM"/>
    </source>
</evidence>
<feature type="transmembrane region" description="Helical" evidence="5">
    <location>
        <begin position="197"/>
        <end position="220"/>
    </location>
</feature>
<dbReference type="PANTHER" id="PTHR12570:SF92">
    <property type="entry name" value="SPICHTHYIN, ISOFORM B"/>
    <property type="match status" value="1"/>
</dbReference>
<dbReference type="EMBL" id="SGPM01000187">
    <property type="protein sequence ID" value="THH28306.1"/>
    <property type="molecule type" value="Genomic_DNA"/>
</dbReference>
<accession>A0A4S4MQC5</accession>
<protein>
    <recommendedName>
        <fullName evidence="8">Magnesium transporter</fullName>
    </recommendedName>
</protein>
<sequence>MSSTSPSSSASASASTSAAATLQAPSSLKVVGIILAIASGVLIGGSFVFKKKGLLRAQAGGHAGEGVGYLKSPLWWTGMTMMILGELCNFAAYAFVQAIVVTPMGALSVVISAILSSLFLKEKLTFFGWLGCGLCIIGSVIIALNGPQEPSVGQIREFEKLFLAPAFLVYGSVLIAAALVIIFYFAPKYGKEHMLWYIMVCSMIGGISVSVTTGLGSAIVTSVMGDNQFTYWFTYFLLAFIAVTLVTEVYYLNVALALFNTAMVTPTYYVIFTFFSILTTIVLFKGLKAPVSQIITLVMGFVVICFGITILQLSKVDPTQIKSLDRRTTLLIQAAQRNTQGFDEKSLSAIEDPGIDTLRGSFGALGSIVRAKSAKRMSVSSRDPSTLRSRFGQGQFNSFDNPQAAEYLHGMKRHQLYDPPMPGAGSTDNLSLASQSGRIGSPLPGQRVQTIKFGEQDLVHQYHVPGTGDDSAIHESRPAYTPANREALSIAGQLEFDEDGLRSAPPTMTDLNISDPFSRPHAIDPFANSPSTTTLATFPSSISSANSEAIRVPSTPAIRAFESGLGPVVA</sequence>
<comment type="subcellular location">
    <subcellularLocation>
        <location evidence="1">Membrane</location>
        <topology evidence="1">Multi-pass membrane protein</topology>
    </subcellularLocation>
</comment>
<dbReference type="InterPro" id="IPR008521">
    <property type="entry name" value="Mg_trans_NIPA"/>
</dbReference>
<dbReference type="Pfam" id="PF05653">
    <property type="entry name" value="Mg_trans_NIPA"/>
    <property type="match status" value="1"/>
</dbReference>
<evidence type="ECO:0000313" key="7">
    <source>
        <dbReference type="Proteomes" id="UP000308730"/>
    </source>
</evidence>
<feature type="transmembrane region" description="Helical" evidence="5">
    <location>
        <begin position="126"/>
        <end position="146"/>
    </location>
</feature>
<evidence type="ECO:0000256" key="4">
    <source>
        <dbReference type="ARBA" id="ARBA00023136"/>
    </source>
</evidence>
<comment type="caution">
    <text evidence="6">The sequence shown here is derived from an EMBL/GenBank/DDBJ whole genome shotgun (WGS) entry which is preliminary data.</text>
</comment>
<proteinExistence type="predicted"/>
<feature type="transmembrane region" description="Helical" evidence="5">
    <location>
        <begin position="267"/>
        <end position="287"/>
    </location>
</feature>
<keyword evidence="3 5" id="KW-1133">Transmembrane helix</keyword>
<evidence type="ECO:0000256" key="3">
    <source>
        <dbReference type="ARBA" id="ARBA00022989"/>
    </source>
</evidence>
<evidence type="ECO:0000256" key="5">
    <source>
        <dbReference type="SAM" id="Phobius"/>
    </source>
</evidence>
<keyword evidence="4 5" id="KW-0472">Membrane</keyword>
<evidence type="ECO:0000256" key="2">
    <source>
        <dbReference type="ARBA" id="ARBA00022692"/>
    </source>
</evidence>
<reference evidence="6 7" key="1">
    <citation type="submission" date="2019-02" db="EMBL/GenBank/DDBJ databases">
        <title>Genome sequencing of the rare red list fungi Antrodiella citrinella (Flaviporus citrinellus).</title>
        <authorList>
            <person name="Buettner E."/>
            <person name="Kellner H."/>
        </authorList>
    </citation>
    <scope>NUCLEOTIDE SEQUENCE [LARGE SCALE GENOMIC DNA]</scope>
    <source>
        <strain evidence="6 7">DSM 108506</strain>
    </source>
</reference>
<name>A0A4S4MQC5_9APHY</name>
<keyword evidence="2 5" id="KW-0812">Transmembrane</keyword>
<feature type="transmembrane region" description="Helical" evidence="5">
    <location>
        <begin position="90"/>
        <end position="120"/>
    </location>
</feature>
<dbReference type="GO" id="GO:0016020">
    <property type="term" value="C:membrane"/>
    <property type="evidence" value="ECO:0007669"/>
    <property type="project" value="UniProtKB-SubCell"/>
</dbReference>
<organism evidence="6 7">
    <name type="scientific">Antrodiella citrinella</name>
    <dbReference type="NCBI Taxonomy" id="2447956"/>
    <lineage>
        <taxon>Eukaryota</taxon>
        <taxon>Fungi</taxon>
        <taxon>Dikarya</taxon>
        <taxon>Basidiomycota</taxon>
        <taxon>Agaricomycotina</taxon>
        <taxon>Agaricomycetes</taxon>
        <taxon>Polyporales</taxon>
        <taxon>Steccherinaceae</taxon>
        <taxon>Antrodiella</taxon>
    </lineage>
</organism>
<dbReference type="SUPFAM" id="SSF103481">
    <property type="entry name" value="Multidrug resistance efflux transporter EmrE"/>
    <property type="match status" value="1"/>
</dbReference>